<organism evidence="1 2">
    <name type="scientific">Listeria cornellensis FSL F6-0969</name>
    <dbReference type="NCBI Taxonomy" id="1265820"/>
    <lineage>
        <taxon>Bacteria</taxon>
        <taxon>Bacillati</taxon>
        <taxon>Bacillota</taxon>
        <taxon>Bacilli</taxon>
        <taxon>Bacillales</taxon>
        <taxon>Listeriaceae</taxon>
        <taxon>Listeria</taxon>
    </lineage>
</organism>
<sequence>MEQKELQKLRKRNTQLEMENDILKQAVLIFG</sequence>
<dbReference type="EMBL" id="AODE01000038">
    <property type="protein sequence ID" value="EUJ25625.1"/>
    <property type="molecule type" value="Genomic_DNA"/>
</dbReference>
<accession>W7BL67</accession>
<evidence type="ECO:0000313" key="2">
    <source>
        <dbReference type="Proteomes" id="UP000019254"/>
    </source>
</evidence>
<dbReference type="AlphaFoldDB" id="W7BL67"/>
<dbReference type="STRING" id="1265820.PCORN_16430"/>
<protein>
    <submittedName>
        <fullName evidence="1">Transposase family protein</fullName>
    </submittedName>
</protein>
<gene>
    <name evidence="1" type="ORF">PCORN_16430</name>
</gene>
<proteinExistence type="predicted"/>
<keyword evidence="2" id="KW-1185">Reference proteome</keyword>
<reference evidence="1 2" key="1">
    <citation type="journal article" date="2014" name="Int. J. Syst. Evol. Microbiol.">
        <title>Listeria floridensis sp. nov., Listeria aquatica sp. nov., Listeria cornellensis sp. nov., Listeria riparia sp. nov. and Listeria grandensis sp. nov., from agricultural and natural environments.</title>
        <authorList>
            <person name="den Bakker H.C."/>
            <person name="Warchocki S."/>
            <person name="Wright E.M."/>
            <person name="Allred A.F."/>
            <person name="Ahlstrom C."/>
            <person name="Manuel C.S."/>
            <person name="Stasiewicz M.J."/>
            <person name="Burrell A."/>
            <person name="Roof S."/>
            <person name="Strawn L."/>
            <person name="Fortes E.D."/>
            <person name="Nightingale K.K."/>
            <person name="Kephart D."/>
            <person name="Wiedmann M."/>
        </authorList>
    </citation>
    <scope>NUCLEOTIDE SEQUENCE [LARGE SCALE GENOMIC DNA]</scope>
    <source>
        <strain evidence="2">FSL F6-969</strain>
    </source>
</reference>
<evidence type="ECO:0000313" key="1">
    <source>
        <dbReference type="EMBL" id="EUJ25625.1"/>
    </source>
</evidence>
<dbReference type="Proteomes" id="UP000019254">
    <property type="component" value="Unassembled WGS sequence"/>
</dbReference>
<comment type="caution">
    <text evidence="1">The sequence shown here is derived from an EMBL/GenBank/DDBJ whole genome shotgun (WGS) entry which is preliminary data.</text>
</comment>
<name>W7BL67_9LIST</name>